<gene>
    <name evidence="2" type="ORF">DNFV4_01606</name>
</gene>
<evidence type="ECO:0000313" key="3">
    <source>
        <dbReference type="Proteomes" id="UP001179121"/>
    </source>
</evidence>
<dbReference type="KEGG" id="nti:DNFV4_01606"/>
<protein>
    <submittedName>
        <fullName evidence="2">Uncharacterized protein</fullName>
    </submittedName>
</protein>
<feature type="chain" id="PRO_5041735213" evidence="1">
    <location>
        <begin position="29"/>
        <end position="244"/>
    </location>
</feature>
<accession>A0AA86MY35</accession>
<dbReference type="EMBL" id="OX365700">
    <property type="protein sequence ID" value="CAI4031178.1"/>
    <property type="molecule type" value="Genomic_DNA"/>
</dbReference>
<organism evidence="2 3">
    <name type="scientific">Nitrospira tepida</name>
    <dbReference type="NCBI Taxonomy" id="2973512"/>
    <lineage>
        <taxon>Bacteria</taxon>
        <taxon>Pseudomonadati</taxon>
        <taxon>Nitrospirota</taxon>
        <taxon>Nitrospiria</taxon>
        <taxon>Nitrospirales</taxon>
        <taxon>Nitrospiraceae</taxon>
        <taxon>Nitrospira</taxon>
    </lineage>
</organism>
<proteinExistence type="predicted"/>
<name>A0AA86MY35_9BACT</name>
<feature type="signal peptide" evidence="1">
    <location>
        <begin position="1"/>
        <end position="28"/>
    </location>
</feature>
<dbReference type="Proteomes" id="UP001179121">
    <property type="component" value="Chromosome"/>
</dbReference>
<evidence type="ECO:0000313" key="2">
    <source>
        <dbReference type="EMBL" id="CAI4031178.1"/>
    </source>
</evidence>
<dbReference type="AlphaFoldDB" id="A0AA86MY35"/>
<dbReference type="RefSeq" id="WP_289268126.1">
    <property type="nucleotide sequence ID" value="NZ_OX365700.1"/>
</dbReference>
<evidence type="ECO:0000256" key="1">
    <source>
        <dbReference type="SAM" id="SignalP"/>
    </source>
</evidence>
<reference evidence="2" key="1">
    <citation type="submission" date="2022-10" db="EMBL/GenBank/DDBJ databases">
        <authorList>
            <person name="Koch H."/>
        </authorList>
    </citation>
    <scope>NUCLEOTIDE SEQUENCE</scope>
    <source>
        <strain evidence="2">DNF</strain>
    </source>
</reference>
<keyword evidence="3" id="KW-1185">Reference proteome</keyword>
<keyword evidence="1" id="KW-0732">Signal</keyword>
<sequence length="244" mass="26261">MNKPRRSPGIASLIGPLTMVFLSGLAQTAEASKIEVTGDYRYTFHAPESAADAKALACREAARMAVSASSVYRDATASLVDSALNRQILDQVVKDALKETRVLEQTEKGTTVSCKISGSLESEDVSRIVLAGARGSSDPAALGTDQNRAIKILNVQDDREGHLLVTFQALRRLDWQNTAYQGTLRDQADVMVEFFDAQGLLLATARIPARKTQGGDDVMNAGQVGVHKIAKPLNTASHRVWVAP</sequence>